<dbReference type="Pfam" id="PF00226">
    <property type="entry name" value="DnaJ"/>
    <property type="match status" value="1"/>
</dbReference>
<proteinExistence type="predicted"/>
<dbReference type="PROSITE" id="PS50076">
    <property type="entry name" value="DNAJ_2"/>
    <property type="match status" value="1"/>
</dbReference>
<evidence type="ECO:0000256" key="1">
    <source>
        <dbReference type="SAM" id="MobiDB-lite"/>
    </source>
</evidence>
<sequence length="150" mass="16748">MATAAVGSSQFSGMDVSRTIQTPQQQQPRQGWRNGRSNLRLRASAAASARYGSSPVAPCESYSMLGIRPGDSKQDLKRAYRRLALQYHPDVCKGDHCAPKFQEINAAYELLQKIMDGSAVAAPVDDRYYYSDDEEDLEEYKSGWEGAWVF</sequence>
<dbReference type="AlphaFoldDB" id="S6G0S3"/>
<dbReference type="InterPro" id="IPR001623">
    <property type="entry name" value="DnaJ_domain"/>
</dbReference>
<dbReference type="PANTHER" id="PTHR24074">
    <property type="entry name" value="CO-CHAPERONE PROTEIN DJLA"/>
    <property type="match status" value="1"/>
</dbReference>
<dbReference type="InterPro" id="IPR036869">
    <property type="entry name" value="J_dom_sf"/>
</dbReference>
<reference evidence="3" key="2">
    <citation type="journal article" date="2013" name="PLoS ONE">
        <title>Evolution of chloroplast J proteins.</title>
        <authorList>
            <person name="Chiu C.C."/>
            <person name="Chen L.J."/>
            <person name="Su P.H."/>
            <person name="Li H.M."/>
        </authorList>
    </citation>
    <scope>NUCLEOTIDE SEQUENCE</scope>
</reference>
<organism evidence="3">
    <name type="scientific">Selaginella moellendorffii</name>
    <name type="common">Spikemoss</name>
    <dbReference type="NCBI Taxonomy" id="88036"/>
    <lineage>
        <taxon>Eukaryota</taxon>
        <taxon>Viridiplantae</taxon>
        <taxon>Streptophyta</taxon>
        <taxon>Embryophyta</taxon>
        <taxon>Tracheophyta</taxon>
        <taxon>Lycopodiopsida</taxon>
        <taxon>Selaginellales</taxon>
        <taxon>Selaginellaceae</taxon>
        <taxon>Selaginella</taxon>
    </lineage>
</organism>
<feature type="compositionally biased region" description="Low complexity" evidence="1">
    <location>
        <begin position="18"/>
        <end position="36"/>
    </location>
</feature>
<accession>S6G0S3</accession>
<dbReference type="OrthoDB" id="552049at2759"/>
<dbReference type="SMART" id="SM00271">
    <property type="entry name" value="DnaJ"/>
    <property type="match status" value="1"/>
</dbReference>
<feature type="compositionally biased region" description="Polar residues" evidence="1">
    <location>
        <begin position="1"/>
        <end position="12"/>
    </location>
</feature>
<evidence type="ECO:0000259" key="2">
    <source>
        <dbReference type="PROSITE" id="PS50076"/>
    </source>
</evidence>
<keyword evidence="3" id="KW-0150">Chloroplast</keyword>
<dbReference type="InterPro" id="IPR050817">
    <property type="entry name" value="DjlA_DnaK_co-chaperone"/>
</dbReference>
<dbReference type="CDD" id="cd06257">
    <property type="entry name" value="DnaJ"/>
    <property type="match status" value="1"/>
</dbReference>
<evidence type="ECO:0000313" key="3">
    <source>
        <dbReference type="EMBL" id="DAA64524.1"/>
    </source>
</evidence>
<dbReference type="SUPFAM" id="SSF46565">
    <property type="entry name" value="Chaperone J-domain"/>
    <property type="match status" value="1"/>
</dbReference>
<protein>
    <submittedName>
        <fullName evidence="3">DnaJ</fullName>
    </submittedName>
</protein>
<gene>
    <name evidence="3" type="primary">DJC22</name>
</gene>
<reference evidence="3" key="1">
    <citation type="submission" date="2011-10" db="EMBL/GenBank/DDBJ databases">
        <authorList>
            <person name="Chiu C.-C."/>
        </authorList>
    </citation>
    <scope>NUCLEOTIDE SEQUENCE</scope>
</reference>
<keyword evidence="3" id="KW-0934">Plastid</keyword>
<feature type="domain" description="J" evidence="2">
    <location>
        <begin position="60"/>
        <end position="134"/>
    </location>
</feature>
<dbReference type="EMBL" id="BK008488">
    <property type="protein sequence ID" value="DAA64524.1"/>
    <property type="molecule type" value="Genomic_DNA"/>
</dbReference>
<feature type="region of interest" description="Disordered" evidence="1">
    <location>
        <begin position="1"/>
        <end position="36"/>
    </location>
</feature>
<dbReference type="PRINTS" id="PR00625">
    <property type="entry name" value="JDOMAIN"/>
</dbReference>
<geneLocation type="chloroplast" evidence="3"/>
<name>S6G0S3_SELML</name>
<dbReference type="Gene3D" id="1.10.287.110">
    <property type="entry name" value="DnaJ domain"/>
    <property type="match status" value="1"/>
</dbReference>